<protein>
    <recommendedName>
        <fullName evidence="6">Inter-alpha-trypsin inhibitor heavy chain H3</fullName>
    </recommendedName>
</protein>
<feature type="chain" id="PRO_5026849420" description="Inter-alpha-trypsin inhibitor heavy chain H3" evidence="1">
    <location>
        <begin position="30"/>
        <end position="1084"/>
    </location>
</feature>
<dbReference type="SMART" id="SM00609">
    <property type="entry name" value="VIT"/>
    <property type="match status" value="1"/>
</dbReference>
<gene>
    <name evidence="4" type="ORF">MCOR_40236</name>
</gene>
<evidence type="ECO:0000313" key="4">
    <source>
        <dbReference type="EMBL" id="CAC5406688.1"/>
    </source>
</evidence>
<name>A0A6J8DDD2_MYTCO</name>
<evidence type="ECO:0000313" key="5">
    <source>
        <dbReference type="Proteomes" id="UP000507470"/>
    </source>
</evidence>
<accession>A0A6J8DDD2</accession>
<organism evidence="4 5">
    <name type="scientific">Mytilus coruscus</name>
    <name type="common">Sea mussel</name>
    <dbReference type="NCBI Taxonomy" id="42192"/>
    <lineage>
        <taxon>Eukaryota</taxon>
        <taxon>Metazoa</taxon>
        <taxon>Spiralia</taxon>
        <taxon>Lophotrochozoa</taxon>
        <taxon>Mollusca</taxon>
        <taxon>Bivalvia</taxon>
        <taxon>Autobranchia</taxon>
        <taxon>Pteriomorphia</taxon>
        <taxon>Mytilida</taxon>
        <taxon>Mytiloidea</taxon>
        <taxon>Mytilidae</taxon>
        <taxon>Mytilinae</taxon>
        <taxon>Mytilus</taxon>
    </lineage>
</organism>
<dbReference type="Proteomes" id="UP000507470">
    <property type="component" value="Unassembled WGS sequence"/>
</dbReference>
<dbReference type="OrthoDB" id="299997at2759"/>
<evidence type="ECO:0000259" key="2">
    <source>
        <dbReference type="PROSITE" id="PS50234"/>
    </source>
</evidence>
<dbReference type="EMBL" id="CACVKT020007264">
    <property type="protein sequence ID" value="CAC5406688.1"/>
    <property type="molecule type" value="Genomic_DNA"/>
</dbReference>
<dbReference type="PROSITE" id="PS50234">
    <property type="entry name" value="VWFA"/>
    <property type="match status" value="1"/>
</dbReference>
<keyword evidence="1" id="KW-0732">Signal</keyword>
<dbReference type="PANTHER" id="PTHR10338:SF108">
    <property type="entry name" value="INTER-ALPHA-TRYPSIN INHIBITOR HEAVY CHAIN H4-LIKE PROTEIN"/>
    <property type="match status" value="1"/>
</dbReference>
<dbReference type="Gene3D" id="3.40.50.410">
    <property type="entry name" value="von Willebrand factor, type A domain"/>
    <property type="match status" value="1"/>
</dbReference>
<reference evidence="4 5" key="1">
    <citation type="submission" date="2020-06" db="EMBL/GenBank/DDBJ databases">
        <authorList>
            <person name="Li R."/>
            <person name="Bekaert M."/>
        </authorList>
    </citation>
    <scope>NUCLEOTIDE SEQUENCE [LARGE SCALE GENOMIC DNA]</scope>
    <source>
        <strain evidence="5">wild</strain>
    </source>
</reference>
<feature type="domain" description="VWFA" evidence="2">
    <location>
        <begin position="275"/>
        <end position="454"/>
    </location>
</feature>
<keyword evidence="5" id="KW-1185">Reference proteome</keyword>
<dbReference type="InterPro" id="IPR002035">
    <property type="entry name" value="VWF_A"/>
</dbReference>
<dbReference type="InterPro" id="IPR013694">
    <property type="entry name" value="VIT"/>
</dbReference>
<evidence type="ECO:0008006" key="6">
    <source>
        <dbReference type="Google" id="ProtNLM"/>
    </source>
</evidence>
<feature type="signal peptide" evidence="1">
    <location>
        <begin position="1"/>
        <end position="29"/>
    </location>
</feature>
<evidence type="ECO:0000259" key="3">
    <source>
        <dbReference type="PROSITE" id="PS51468"/>
    </source>
</evidence>
<evidence type="ECO:0000256" key="1">
    <source>
        <dbReference type="SAM" id="SignalP"/>
    </source>
</evidence>
<dbReference type="InterPro" id="IPR050934">
    <property type="entry name" value="ITIH"/>
</dbReference>
<dbReference type="Pfam" id="PF00092">
    <property type="entry name" value="VWA"/>
    <property type="match status" value="1"/>
</dbReference>
<feature type="domain" description="VIT" evidence="3">
    <location>
        <begin position="20"/>
        <end position="149"/>
    </location>
</feature>
<dbReference type="AlphaFoldDB" id="A0A6J8DDD2"/>
<dbReference type="InterPro" id="IPR036465">
    <property type="entry name" value="vWFA_dom_sf"/>
</dbReference>
<dbReference type="PROSITE" id="PS51468">
    <property type="entry name" value="VIT"/>
    <property type="match status" value="1"/>
</dbReference>
<sequence>MIMMTTELLKCHYVMFILLLVILEHLVISQGLKPEIKSMHITSDIYFRFATTVVEAKILNINPVASEVLFDMTLPDAAFITAFTMEIGGRRYAGDVKEKEKAKQQFEEAKSRGESAGHIAAAPRTSNKFNILVNIQKNALVVFKLKYQELLRRTLGSYHHVIYVDPGQPIEDFRIKVFISESRDIVNLSVPPLEGNTEIDISKFVNINRISPSRYDIRYSPSLEEQKAMSEQGISGLFKVKYDVSRDKDAGDILIVNGYFVHLFAPKDLEPLPKDVMFVLDRSGSMSGRKIEQLKNAMAVILSDMKPEDRLNILFFDNRFDWLADNTMLKGSMVNFDKARRFVTAITARGSTDINKAVVDGIKLLTSFLNTKKSSIVMFLTDGRPTSGETSINAILRNVRTTNEAKLPIFSLGFGNNVNLNFLKQMSTQNNGFARKIYEDSDAALQIEGLYSEISSALLKNVTFDYLGDIDYNTITKFYFPFYFGGSELIVAGRLRSKNSKIVPRVRGWNDGYIDLIWRPRPIPDLVALTTDADFSTITEKMWAYLTIKQLIRELEGDITSTDKDRIKTEIIDLALKYQFVTPFTSMVVTAPNLRRPVPHQRQLVPPPGRPVPLLHLAGSFGPSLSSSIGNGLGRGGQRGPPGIMAPPIMKLRLTTTKPTITTTATFLCNFKERASPDIFIYMKGSKRPLCMDMNFRAGKYLLLADKEKSLAVTFNVCTTPVNRKNTIGYIEEVVIKNGQNEVILNSEGTQTKKWSNIGYRYSNTFSSQNITFNILPSRDGKSLQIDVKVGQSNVIGAKGLLGTFVGIEIERVNSRIVKLNPNLGGVCTSRNITNFRISQSRIDRRCWKIDDLKPTPANSKDLVPTFCKYKNQRSPNFFLHMKGATVPLCMNLDPKETGRYHFLYSPIKPQKSLHVIIAKTLIQKRKRDYIKAVELREGTEKQYMDIKFLKLSNAMSNVAKLWKDIHNKRTKDFSSYNLTVVVSPAKIRLFGLQLHLYIRQSNLAYASGPLRWFVGMEIKSISSTEIIVRPNVGKQFTIKKFKLLKSSPVLSYLTDSCWYIMNPEKEIPLWERLFQQKDIDFWI</sequence>
<dbReference type="Pfam" id="PF08487">
    <property type="entry name" value="VIT"/>
    <property type="match status" value="1"/>
</dbReference>
<dbReference type="SMART" id="SM00327">
    <property type="entry name" value="VWA"/>
    <property type="match status" value="1"/>
</dbReference>
<dbReference type="PANTHER" id="PTHR10338">
    <property type="entry name" value="INTER-ALPHA-TRYPSIN INHIBITOR HEAVY CHAIN FAMILY MEMBER"/>
    <property type="match status" value="1"/>
</dbReference>
<proteinExistence type="predicted"/>
<dbReference type="SUPFAM" id="SSF53300">
    <property type="entry name" value="vWA-like"/>
    <property type="match status" value="1"/>
</dbReference>